<dbReference type="EMBL" id="RCHS01001727">
    <property type="protein sequence ID" value="RMX51656.1"/>
    <property type="molecule type" value="Genomic_DNA"/>
</dbReference>
<name>A0A3M6UDK4_POCDA</name>
<keyword evidence="2" id="KW-1185">Reference proteome</keyword>
<proteinExistence type="predicted"/>
<feature type="non-terminal residue" evidence="1">
    <location>
        <position position="165"/>
    </location>
</feature>
<dbReference type="AlphaFoldDB" id="A0A3M6UDK4"/>
<sequence length="165" mass="18534">MSIRADEKMNILKTIRRAENLGITTSTSYWLRKAMMISISHLRRTIALSLLIFFISETTGYPSGIEIINASFCGKYDKPPTFKISHWPFIPTGVLVNFSVTFTPVVVDVLEAIVQYELVSDGKVIVRDRDDGVCISSPDLCSLPAGETKVWVRSEKFPSIPPFFK</sequence>
<gene>
    <name evidence="1" type="ORF">pdam_00020305</name>
</gene>
<dbReference type="OrthoDB" id="5959172at2759"/>
<dbReference type="Proteomes" id="UP000275408">
    <property type="component" value="Unassembled WGS sequence"/>
</dbReference>
<dbReference type="STRING" id="46731.A0A3M6UDK4"/>
<protein>
    <submittedName>
        <fullName evidence="1">Uncharacterized protein</fullName>
    </submittedName>
</protein>
<evidence type="ECO:0000313" key="1">
    <source>
        <dbReference type="EMBL" id="RMX51656.1"/>
    </source>
</evidence>
<accession>A0A3M6UDK4</accession>
<evidence type="ECO:0000313" key="2">
    <source>
        <dbReference type="Proteomes" id="UP000275408"/>
    </source>
</evidence>
<comment type="caution">
    <text evidence="1">The sequence shown here is derived from an EMBL/GenBank/DDBJ whole genome shotgun (WGS) entry which is preliminary data.</text>
</comment>
<reference evidence="1 2" key="1">
    <citation type="journal article" date="2018" name="Sci. Rep.">
        <title>Comparative analysis of the Pocillopora damicornis genome highlights role of immune system in coral evolution.</title>
        <authorList>
            <person name="Cunning R."/>
            <person name="Bay R.A."/>
            <person name="Gillette P."/>
            <person name="Baker A.C."/>
            <person name="Traylor-Knowles N."/>
        </authorList>
    </citation>
    <scope>NUCLEOTIDE SEQUENCE [LARGE SCALE GENOMIC DNA]</scope>
    <source>
        <strain evidence="1">RSMAS</strain>
        <tissue evidence="1">Whole animal</tissue>
    </source>
</reference>
<organism evidence="1 2">
    <name type="scientific">Pocillopora damicornis</name>
    <name type="common">Cauliflower coral</name>
    <name type="synonym">Millepora damicornis</name>
    <dbReference type="NCBI Taxonomy" id="46731"/>
    <lineage>
        <taxon>Eukaryota</taxon>
        <taxon>Metazoa</taxon>
        <taxon>Cnidaria</taxon>
        <taxon>Anthozoa</taxon>
        <taxon>Hexacorallia</taxon>
        <taxon>Scleractinia</taxon>
        <taxon>Astrocoeniina</taxon>
        <taxon>Pocilloporidae</taxon>
        <taxon>Pocillopora</taxon>
    </lineage>
</organism>